<evidence type="ECO:0000256" key="2">
    <source>
        <dbReference type="ARBA" id="ARBA00023043"/>
    </source>
</evidence>
<dbReference type="STRING" id="1160497.A0A1L9V5W3"/>
<keyword evidence="5" id="KW-1185">Reference proteome</keyword>
<dbReference type="InterPro" id="IPR051631">
    <property type="entry name" value="Ankyrin-KH/SAM_domain"/>
</dbReference>
<sequence length="338" mass="37180">MRHGVGQTSDSPEHILSSAAYLGDISLVEHLLVQGVDVNVRSNIFGFPLQNAASKGHLELVQFLLNKGADAGGGSWPQTEEGQQAVEKKHGKEDIDQCLCLPDFYQPALTPIEAAAKGGHKEILQLLLQPKFHISRSSYTYRRAIVLAAEGGDADLLEMLAVTADYSTLSERSLLELWNCTLRHAALHGKTETISLPLEKGAQINHEYHDFAYSTPLGFASHNGHDQMILLLLQRGADINGGWEDPLFSATWNGFAHTVELLLDQGADTHHVQSRCLEKAAEYGEADVVRLFLERGIHQAPDYLSEGKSALKWAKSTSHERVVRVLREFGIAEDTSTN</sequence>
<evidence type="ECO:0000256" key="1">
    <source>
        <dbReference type="ARBA" id="ARBA00022737"/>
    </source>
</evidence>
<dbReference type="InterPro" id="IPR002110">
    <property type="entry name" value="Ankyrin_rpt"/>
</dbReference>
<dbReference type="SMART" id="SM00248">
    <property type="entry name" value="ANK"/>
    <property type="match status" value="7"/>
</dbReference>
<dbReference type="GeneID" id="34459245"/>
<dbReference type="PROSITE" id="PS50088">
    <property type="entry name" value="ANK_REPEAT"/>
    <property type="match status" value="2"/>
</dbReference>
<gene>
    <name evidence="4" type="ORF">ASPGLDRAFT_181075</name>
</gene>
<keyword evidence="2 3" id="KW-0040">ANK repeat</keyword>
<protein>
    <submittedName>
        <fullName evidence="4">Uncharacterized protein</fullName>
    </submittedName>
</protein>
<dbReference type="RefSeq" id="XP_022395996.1">
    <property type="nucleotide sequence ID" value="XM_022542984.1"/>
</dbReference>
<evidence type="ECO:0000313" key="5">
    <source>
        <dbReference type="Proteomes" id="UP000184300"/>
    </source>
</evidence>
<dbReference type="Gene3D" id="1.25.40.20">
    <property type="entry name" value="Ankyrin repeat-containing domain"/>
    <property type="match status" value="2"/>
</dbReference>
<dbReference type="InterPro" id="IPR036770">
    <property type="entry name" value="Ankyrin_rpt-contain_sf"/>
</dbReference>
<dbReference type="PROSITE" id="PS50297">
    <property type="entry name" value="ANK_REP_REGION"/>
    <property type="match status" value="2"/>
</dbReference>
<evidence type="ECO:0000313" key="4">
    <source>
        <dbReference type="EMBL" id="OJJ79298.1"/>
    </source>
</evidence>
<dbReference type="VEuPathDB" id="FungiDB:ASPGLDRAFT_181075"/>
<name>A0A1L9V5W3_ASPGL</name>
<dbReference type="AlphaFoldDB" id="A0A1L9V5W3"/>
<dbReference type="GO" id="GO:0005737">
    <property type="term" value="C:cytoplasm"/>
    <property type="evidence" value="ECO:0007669"/>
    <property type="project" value="TreeGrafter"/>
</dbReference>
<organism evidence="4 5">
    <name type="scientific">Aspergillus glaucus CBS 516.65</name>
    <dbReference type="NCBI Taxonomy" id="1160497"/>
    <lineage>
        <taxon>Eukaryota</taxon>
        <taxon>Fungi</taxon>
        <taxon>Dikarya</taxon>
        <taxon>Ascomycota</taxon>
        <taxon>Pezizomycotina</taxon>
        <taxon>Eurotiomycetes</taxon>
        <taxon>Eurotiomycetidae</taxon>
        <taxon>Eurotiales</taxon>
        <taxon>Aspergillaceae</taxon>
        <taxon>Aspergillus</taxon>
        <taxon>Aspergillus subgen. Aspergillus</taxon>
    </lineage>
</organism>
<keyword evidence="1" id="KW-0677">Repeat</keyword>
<dbReference type="Proteomes" id="UP000184300">
    <property type="component" value="Unassembled WGS sequence"/>
</dbReference>
<dbReference type="SUPFAM" id="SSF48403">
    <property type="entry name" value="Ankyrin repeat"/>
    <property type="match status" value="1"/>
</dbReference>
<dbReference type="PANTHER" id="PTHR23206:SF8">
    <property type="entry name" value="ANKYRIN REPEAT AND KH DOMAIN-CONTAINING 1"/>
    <property type="match status" value="1"/>
</dbReference>
<feature type="repeat" description="ANK" evidence="3">
    <location>
        <begin position="212"/>
        <end position="240"/>
    </location>
</feature>
<dbReference type="EMBL" id="KV878919">
    <property type="protein sequence ID" value="OJJ79298.1"/>
    <property type="molecule type" value="Genomic_DNA"/>
</dbReference>
<feature type="repeat" description="ANK" evidence="3">
    <location>
        <begin position="48"/>
        <end position="70"/>
    </location>
</feature>
<evidence type="ECO:0000256" key="3">
    <source>
        <dbReference type="PROSITE-ProRule" id="PRU00023"/>
    </source>
</evidence>
<accession>A0A1L9V5W3</accession>
<proteinExistence type="predicted"/>
<dbReference type="OrthoDB" id="4772757at2759"/>
<dbReference type="Pfam" id="PF12796">
    <property type="entry name" value="Ank_2"/>
    <property type="match status" value="2"/>
</dbReference>
<dbReference type="PANTHER" id="PTHR23206">
    <property type="entry name" value="MASK PROTEIN"/>
    <property type="match status" value="1"/>
</dbReference>
<reference evidence="5" key="1">
    <citation type="journal article" date="2017" name="Genome Biol.">
        <title>Comparative genomics reveals high biological diversity and specific adaptations in the industrially and medically important fungal genus Aspergillus.</title>
        <authorList>
            <person name="de Vries R.P."/>
            <person name="Riley R."/>
            <person name="Wiebenga A."/>
            <person name="Aguilar-Osorio G."/>
            <person name="Amillis S."/>
            <person name="Uchima C.A."/>
            <person name="Anderluh G."/>
            <person name="Asadollahi M."/>
            <person name="Askin M."/>
            <person name="Barry K."/>
            <person name="Battaglia E."/>
            <person name="Bayram O."/>
            <person name="Benocci T."/>
            <person name="Braus-Stromeyer S.A."/>
            <person name="Caldana C."/>
            <person name="Canovas D."/>
            <person name="Cerqueira G.C."/>
            <person name="Chen F."/>
            <person name="Chen W."/>
            <person name="Choi C."/>
            <person name="Clum A."/>
            <person name="Dos Santos R.A."/>
            <person name="Damasio A.R."/>
            <person name="Diallinas G."/>
            <person name="Emri T."/>
            <person name="Fekete E."/>
            <person name="Flipphi M."/>
            <person name="Freyberg S."/>
            <person name="Gallo A."/>
            <person name="Gournas C."/>
            <person name="Habgood R."/>
            <person name="Hainaut M."/>
            <person name="Harispe M.L."/>
            <person name="Henrissat B."/>
            <person name="Hilden K.S."/>
            <person name="Hope R."/>
            <person name="Hossain A."/>
            <person name="Karabika E."/>
            <person name="Karaffa L."/>
            <person name="Karanyi Z."/>
            <person name="Krasevec N."/>
            <person name="Kuo A."/>
            <person name="Kusch H."/>
            <person name="LaButti K."/>
            <person name="Lagendijk E.L."/>
            <person name="Lapidus A."/>
            <person name="Levasseur A."/>
            <person name="Lindquist E."/>
            <person name="Lipzen A."/>
            <person name="Logrieco A.F."/>
            <person name="MacCabe A."/>
            <person name="Maekelae M.R."/>
            <person name="Malavazi I."/>
            <person name="Melin P."/>
            <person name="Meyer V."/>
            <person name="Mielnichuk N."/>
            <person name="Miskei M."/>
            <person name="Molnar A.P."/>
            <person name="Mule G."/>
            <person name="Ngan C.Y."/>
            <person name="Orejas M."/>
            <person name="Orosz E."/>
            <person name="Ouedraogo J.P."/>
            <person name="Overkamp K.M."/>
            <person name="Park H.-S."/>
            <person name="Perrone G."/>
            <person name="Piumi F."/>
            <person name="Punt P.J."/>
            <person name="Ram A.F."/>
            <person name="Ramon A."/>
            <person name="Rauscher S."/>
            <person name="Record E."/>
            <person name="Riano-Pachon D.M."/>
            <person name="Robert V."/>
            <person name="Roehrig J."/>
            <person name="Ruller R."/>
            <person name="Salamov A."/>
            <person name="Salih N.S."/>
            <person name="Samson R.A."/>
            <person name="Sandor E."/>
            <person name="Sanguinetti M."/>
            <person name="Schuetze T."/>
            <person name="Sepcic K."/>
            <person name="Shelest E."/>
            <person name="Sherlock G."/>
            <person name="Sophianopoulou V."/>
            <person name="Squina F.M."/>
            <person name="Sun H."/>
            <person name="Susca A."/>
            <person name="Todd R.B."/>
            <person name="Tsang A."/>
            <person name="Unkles S.E."/>
            <person name="van de Wiele N."/>
            <person name="van Rossen-Uffink D."/>
            <person name="Oliveira J.V."/>
            <person name="Vesth T.C."/>
            <person name="Visser J."/>
            <person name="Yu J.-H."/>
            <person name="Zhou M."/>
            <person name="Andersen M.R."/>
            <person name="Archer D.B."/>
            <person name="Baker S.E."/>
            <person name="Benoit I."/>
            <person name="Brakhage A.A."/>
            <person name="Braus G.H."/>
            <person name="Fischer R."/>
            <person name="Frisvad J.C."/>
            <person name="Goldman G.H."/>
            <person name="Houbraken J."/>
            <person name="Oakley B."/>
            <person name="Pocsi I."/>
            <person name="Scazzocchio C."/>
            <person name="Seiboth B."/>
            <person name="vanKuyk P.A."/>
            <person name="Wortman J."/>
            <person name="Dyer P.S."/>
            <person name="Grigoriev I.V."/>
        </authorList>
    </citation>
    <scope>NUCLEOTIDE SEQUENCE [LARGE SCALE GENOMIC DNA]</scope>
    <source>
        <strain evidence="5">CBS 516.65</strain>
    </source>
</reference>